<accession>A0A0P1AKC5</accession>
<dbReference type="EMBL" id="CCYD01000553">
    <property type="protein sequence ID" value="CEG41333.1"/>
    <property type="molecule type" value="Genomic_DNA"/>
</dbReference>
<dbReference type="GeneID" id="36406739"/>
<dbReference type="AlphaFoldDB" id="A0A0P1AKC5"/>
<protein>
    <submittedName>
        <fullName evidence="1">Uncharacterized protein</fullName>
    </submittedName>
</protein>
<dbReference type="Proteomes" id="UP000054928">
    <property type="component" value="Unassembled WGS sequence"/>
</dbReference>
<dbReference type="OrthoDB" id="167054at2759"/>
<sequence>MIEERLEVRVRDAQQALETSICALPIHLSELGSKCARVPLEIEKADDTAEVDVKNFVLCAMQAQALTIDLTTKRMW</sequence>
<reference evidence="2" key="1">
    <citation type="submission" date="2014-09" db="EMBL/GenBank/DDBJ databases">
        <authorList>
            <person name="Sharma Rahul"/>
            <person name="Thines Marco"/>
        </authorList>
    </citation>
    <scope>NUCLEOTIDE SEQUENCE [LARGE SCALE GENOMIC DNA]</scope>
</reference>
<keyword evidence="2" id="KW-1185">Reference proteome</keyword>
<name>A0A0P1AKC5_PLAHL</name>
<evidence type="ECO:0000313" key="2">
    <source>
        <dbReference type="Proteomes" id="UP000054928"/>
    </source>
</evidence>
<organism evidence="1 2">
    <name type="scientific">Plasmopara halstedii</name>
    <name type="common">Downy mildew of sunflower</name>
    <dbReference type="NCBI Taxonomy" id="4781"/>
    <lineage>
        <taxon>Eukaryota</taxon>
        <taxon>Sar</taxon>
        <taxon>Stramenopiles</taxon>
        <taxon>Oomycota</taxon>
        <taxon>Peronosporomycetes</taxon>
        <taxon>Peronosporales</taxon>
        <taxon>Peronosporaceae</taxon>
        <taxon>Plasmopara</taxon>
    </lineage>
</organism>
<evidence type="ECO:0000313" key="1">
    <source>
        <dbReference type="EMBL" id="CEG41333.1"/>
    </source>
</evidence>
<dbReference type="RefSeq" id="XP_024577702.1">
    <property type="nucleotide sequence ID" value="XM_024727090.1"/>
</dbReference>
<proteinExistence type="predicted"/>